<dbReference type="AlphaFoldDB" id="A0A917E883"/>
<keyword evidence="3" id="KW-1185">Reference proteome</keyword>
<feature type="transmembrane region" description="Helical" evidence="1">
    <location>
        <begin position="137"/>
        <end position="159"/>
    </location>
</feature>
<keyword evidence="1" id="KW-1133">Transmembrane helix</keyword>
<sequence length="240" mass="25151">MTPLPPPTPPRLDVALTIRRTLQAYARDFAAVLLAGIMLVVLPAVLARSIPAAGDWTTLVITARAVCAMLYVALVSWGVVARYSGRALPPRAFLREGLARATPGLQVALLAGAAIVAGLTVQLFARHGTLAGWALDALLLAAGLWAACVVMPVVPAAVAERLSPMQAFRRAAALTEGNRNRILVLALLALFTLAPTTILAITAGNPWLLAGVELLAWSLAATLPAVIYTVLRGAQSPDYQ</sequence>
<keyword evidence="1" id="KW-0472">Membrane</keyword>
<protein>
    <submittedName>
        <fullName evidence="2">Uncharacterized protein</fullName>
    </submittedName>
</protein>
<proteinExistence type="predicted"/>
<feature type="transmembrane region" description="Helical" evidence="1">
    <location>
        <begin position="180"/>
        <end position="201"/>
    </location>
</feature>
<feature type="transmembrane region" description="Helical" evidence="1">
    <location>
        <begin position="104"/>
        <end position="125"/>
    </location>
</feature>
<gene>
    <name evidence="2" type="ORF">GCM10011529_14130</name>
</gene>
<evidence type="ECO:0000313" key="3">
    <source>
        <dbReference type="Proteomes" id="UP000635071"/>
    </source>
</evidence>
<name>A0A917E883_9SPHN</name>
<keyword evidence="1" id="KW-0812">Transmembrane</keyword>
<reference evidence="2" key="2">
    <citation type="submission" date="2020-09" db="EMBL/GenBank/DDBJ databases">
        <authorList>
            <person name="Sun Q."/>
            <person name="Zhou Y."/>
        </authorList>
    </citation>
    <scope>NUCLEOTIDE SEQUENCE</scope>
    <source>
        <strain evidence="2">CGMCC 1.15519</strain>
    </source>
</reference>
<dbReference type="Proteomes" id="UP000635071">
    <property type="component" value="Unassembled WGS sequence"/>
</dbReference>
<comment type="caution">
    <text evidence="2">The sequence shown here is derived from an EMBL/GenBank/DDBJ whole genome shotgun (WGS) entry which is preliminary data.</text>
</comment>
<reference evidence="2" key="1">
    <citation type="journal article" date="2014" name="Int. J. Syst. Evol. Microbiol.">
        <title>Complete genome sequence of Corynebacterium casei LMG S-19264T (=DSM 44701T), isolated from a smear-ripened cheese.</title>
        <authorList>
            <consortium name="US DOE Joint Genome Institute (JGI-PGF)"/>
            <person name="Walter F."/>
            <person name="Albersmeier A."/>
            <person name="Kalinowski J."/>
            <person name="Ruckert C."/>
        </authorList>
    </citation>
    <scope>NUCLEOTIDE SEQUENCE</scope>
    <source>
        <strain evidence="2">CGMCC 1.15519</strain>
    </source>
</reference>
<organism evidence="2 3">
    <name type="scientific">Sandarakinorhabdus glacialis</name>
    <dbReference type="NCBI Taxonomy" id="1614636"/>
    <lineage>
        <taxon>Bacteria</taxon>
        <taxon>Pseudomonadati</taxon>
        <taxon>Pseudomonadota</taxon>
        <taxon>Alphaproteobacteria</taxon>
        <taxon>Sphingomonadales</taxon>
        <taxon>Sphingosinicellaceae</taxon>
        <taxon>Sandarakinorhabdus</taxon>
    </lineage>
</organism>
<dbReference type="EMBL" id="BMJM01000004">
    <property type="protein sequence ID" value="GGE08880.1"/>
    <property type="molecule type" value="Genomic_DNA"/>
</dbReference>
<evidence type="ECO:0000256" key="1">
    <source>
        <dbReference type="SAM" id="Phobius"/>
    </source>
</evidence>
<feature type="transmembrane region" description="Helical" evidence="1">
    <location>
        <begin position="29"/>
        <end position="50"/>
    </location>
</feature>
<feature type="transmembrane region" description="Helical" evidence="1">
    <location>
        <begin position="207"/>
        <end position="231"/>
    </location>
</feature>
<evidence type="ECO:0000313" key="2">
    <source>
        <dbReference type="EMBL" id="GGE08880.1"/>
    </source>
</evidence>
<dbReference type="RefSeq" id="WP_188762238.1">
    <property type="nucleotide sequence ID" value="NZ_BMJM01000004.1"/>
</dbReference>
<accession>A0A917E883</accession>
<feature type="transmembrane region" description="Helical" evidence="1">
    <location>
        <begin position="56"/>
        <end position="83"/>
    </location>
</feature>